<feature type="domain" description="YknX-like C-terminal permuted SH3-like" evidence="5">
    <location>
        <begin position="279"/>
        <end position="341"/>
    </location>
</feature>
<dbReference type="RefSeq" id="WP_167182833.1">
    <property type="nucleotide sequence ID" value="NZ_JAAONZ010000003.1"/>
</dbReference>
<dbReference type="Gene3D" id="2.40.420.20">
    <property type="match status" value="1"/>
</dbReference>
<gene>
    <name evidence="6" type="ORF">G8770_05380</name>
</gene>
<evidence type="ECO:0000259" key="5">
    <source>
        <dbReference type="Pfam" id="PF25989"/>
    </source>
</evidence>
<evidence type="ECO:0000259" key="3">
    <source>
        <dbReference type="Pfam" id="PF25917"/>
    </source>
</evidence>
<dbReference type="PROSITE" id="PS51257">
    <property type="entry name" value="PROKAR_LIPOPROTEIN"/>
    <property type="match status" value="1"/>
</dbReference>
<dbReference type="SUPFAM" id="SSF111369">
    <property type="entry name" value="HlyD-like secretion proteins"/>
    <property type="match status" value="1"/>
</dbReference>
<evidence type="ECO:0000313" key="7">
    <source>
        <dbReference type="Proteomes" id="UP000787472"/>
    </source>
</evidence>
<dbReference type="Gene3D" id="2.40.30.170">
    <property type="match status" value="1"/>
</dbReference>
<feature type="domain" description="CusB-like beta-barrel" evidence="4">
    <location>
        <begin position="201"/>
        <end position="275"/>
    </location>
</feature>
<dbReference type="GO" id="GO:0015562">
    <property type="term" value="F:efflux transmembrane transporter activity"/>
    <property type="evidence" value="ECO:0007669"/>
    <property type="project" value="TreeGrafter"/>
</dbReference>
<feature type="domain" description="Multidrug resistance protein MdtA-like barrel-sandwich hybrid" evidence="3">
    <location>
        <begin position="69"/>
        <end position="188"/>
    </location>
</feature>
<dbReference type="NCBIfam" id="TIGR01730">
    <property type="entry name" value="RND_mfp"/>
    <property type="match status" value="1"/>
</dbReference>
<organism evidence="6 7">
    <name type="scientific">Pseudomaricurvus hydrocarbonicus</name>
    <dbReference type="NCBI Taxonomy" id="1470433"/>
    <lineage>
        <taxon>Bacteria</taxon>
        <taxon>Pseudomonadati</taxon>
        <taxon>Pseudomonadota</taxon>
        <taxon>Gammaproteobacteria</taxon>
        <taxon>Cellvibrionales</taxon>
        <taxon>Cellvibrionaceae</taxon>
        <taxon>Pseudomaricurvus</taxon>
    </lineage>
</organism>
<name>A0A9E5MK67_9GAMM</name>
<evidence type="ECO:0000256" key="1">
    <source>
        <dbReference type="ARBA" id="ARBA00009477"/>
    </source>
</evidence>
<dbReference type="PANTHER" id="PTHR30469:SF16">
    <property type="entry name" value="HAE1 FAMILY EFFLUX PUMP MFP COMPONENT"/>
    <property type="match status" value="1"/>
</dbReference>
<evidence type="ECO:0000259" key="4">
    <source>
        <dbReference type="Pfam" id="PF25954"/>
    </source>
</evidence>
<dbReference type="InterPro" id="IPR058792">
    <property type="entry name" value="Beta-barrel_RND_2"/>
</dbReference>
<dbReference type="InterPro" id="IPR006143">
    <property type="entry name" value="RND_pump_MFP"/>
</dbReference>
<dbReference type="Pfam" id="PF25989">
    <property type="entry name" value="YknX_C"/>
    <property type="match status" value="1"/>
</dbReference>
<keyword evidence="7" id="KW-1185">Reference proteome</keyword>
<dbReference type="InterPro" id="IPR058625">
    <property type="entry name" value="MdtA-like_BSH"/>
</dbReference>
<dbReference type="InterPro" id="IPR058637">
    <property type="entry name" value="YknX-like_C"/>
</dbReference>
<evidence type="ECO:0000313" key="6">
    <source>
        <dbReference type="EMBL" id="NHO64972.1"/>
    </source>
</evidence>
<sequence>MIIFTKTPILASALLCSIFVSGCNNDSLAKAKDLTATPRPAVLVETWEAKNTEITENIQSTGTLIGNESVTITATVTDQISDIYFEDGQYVNKGQILVRLESTEQSAELEEAEANLSDSKIILARLESLGQKIATASGIDEAKARVNANQGRFNAIQSRIKDRVIRAPFDGVLGFRKVSSGALITPGTIITELDDISQLKLDFNVPETYLSKINIGNTVTSTSLAWPGMKFQSTVSHIDNRVDPVTRTITLRTIINNKDRKLHPGMFLNVTLESAKRDALVIPEQALIQVDESSHVFIVNDQLKALKQPVSIGARVNGAVEIRNGIQQGDQVVINGQFNLRPMANVKIVEKNGVKQTAMNEH</sequence>
<dbReference type="Gene3D" id="1.10.287.470">
    <property type="entry name" value="Helix hairpin bin"/>
    <property type="match status" value="1"/>
</dbReference>
<evidence type="ECO:0000256" key="2">
    <source>
        <dbReference type="SAM" id="SignalP"/>
    </source>
</evidence>
<dbReference type="PANTHER" id="PTHR30469">
    <property type="entry name" value="MULTIDRUG RESISTANCE PROTEIN MDTA"/>
    <property type="match status" value="1"/>
</dbReference>
<comment type="similarity">
    <text evidence="1">Belongs to the membrane fusion protein (MFP) (TC 8.A.1) family.</text>
</comment>
<reference evidence="6" key="1">
    <citation type="submission" date="2020-03" db="EMBL/GenBank/DDBJ databases">
        <authorList>
            <person name="Guo F."/>
        </authorList>
    </citation>
    <scope>NUCLEOTIDE SEQUENCE</scope>
    <source>
        <strain evidence="6">JCM 30134</strain>
    </source>
</reference>
<dbReference type="AlphaFoldDB" id="A0A9E5MK67"/>
<dbReference type="Pfam" id="PF25954">
    <property type="entry name" value="Beta-barrel_RND_2"/>
    <property type="match status" value="1"/>
</dbReference>
<comment type="caution">
    <text evidence="6">The sequence shown here is derived from an EMBL/GenBank/DDBJ whole genome shotgun (WGS) entry which is preliminary data.</text>
</comment>
<dbReference type="Pfam" id="PF25917">
    <property type="entry name" value="BSH_RND"/>
    <property type="match status" value="1"/>
</dbReference>
<dbReference type="GO" id="GO:1990281">
    <property type="term" value="C:efflux pump complex"/>
    <property type="evidence" value="ECO:0007669"/>
    <property type="project" value="TreeGrafter"/>
</dbReference>
<feature type="signal peptide" evidence="2">
    <location>
        <begin position="1"/>
        <end position="22"/>
    </location>
</feature>
<feature type="chain" id="PRO_5039382451" evidence="2">
    <location>
        <begin position="23"/>
        <end position="362"/>
    </location>
</feature>
<dbReference type="FunFam" id="2.40.30.170:FF:000010">
    <property type="entry name" value="Efflux RND transporter periplasmic adaptor subunit"/>
    <property type="match status" value="1"/>
</dbReference>
<accession>A0A9E5MK67</accession>
<keyword evidence="2" id="KW-0732">Signal</keyword>
<dbReference type="EMBL" id="JAAONZ010000003">
    <property type="protein sequence ID" value="NHO64972.1"/>
    <property type="molecule type" value="Genomic_DNA"/>
</dbReference>
<dbReference type="Gene3D" id="2.40.50.100">
    <property type="match status" value="1"/>
</dbReference>
<protein>
    <submittedName>
        <fullName evidence="6">Efflux RND transporter periplasmic adaptor subunit</fullName>
    </submittedName>
</protein>
<dbReference type="Proteomes" id="UP000787472">
    <property type="component" value="Unassembled WGS sequence"/>
</dbReference>
<proteinExistence type="inferred from homology"/>